<reference evidence="3" key="2">
    <citation type="submission" date="2014-07" db="EMBL/GenBank/DDBJ databases">
        <title>Initial genome analysis of the psychrotolerant acidophile Acidithiobacillus ferrivorans CF27: insights into iron and sulfur oxidation pathways and into biofilm formation.</title>
        <authorList>
            <person name="Talla E."/>
            <person name="Hedrich S."/>
            <person name="Mangenot S."/>
            <person name="Ji B."/>
            <person name="Johnson D.B."/>
            <person name="Barbe V."/>
            <person name="Bonnefoy V."/>
        </authorList>
    </citation>
    <scope>NUCLEOTIDE SEQUENCE [LARGE SCALE GENOMIC DNA]</scope>
    <source>
        <strain evidence="3">CF27</strain>
    </source>
</reference>
<evidence type="ECO:0000256" key="1">
    <source>
        <dbReference type="SAM" id="MobiDB-lite"/>
    </source>
</evidence>
<dbReference type="InterPro" id="IPR027628">
    <property type="entry name" value="DotA_TraY"/>
</dbReference>
<feature type="transmembrane region" description="Helical" evidence="2">
    <location>
        <begin position="213"/>
        <end position="232"/>
    </location>
</feature>
<organism evidence="3">
    <name type="scientific">Acidithiobacillus ferrivorans</name>
    <dbReference type="NCBI Taxonomy" id="160808"/>
    <lineage>
        <taxon>Bacteria</taxon>
        <taxon>Pseudomonadati</taxon>
        <taxon>Pseudomonadota</taxon>
        <taxon>Acidithiobacillia</taxon>
        <taxon>Acidithiobacillales</taxon>
        <taxon>Acidithiobacillaceae</taxon>
        <taxon>Acidithiobacillus</taxon>
    </lineage>
</organism>
<feature type="transmembrane region" description="Helical" evidence="2">
    <location>
        <begin position="333"/>
        <end position="355"/>
    </location>
</feature>
<feature type="transmembrane region" description="Helical" evidence="2">
    <location>
        <begin position="285"/>
        <end position="313"/>
    </location>
</feature>
<keyword evidence="2" id="KW-0472">Membrane</keyword>
<feature type="region of interest" description="Disordered" evidence="1">
    <location>
        <begin position="405"/>
        <end position="424"/>
    </location>
</feature>
<evidence type="ECO:0000256" key="2">
    <source>
        <dbReference type="SAM" id="Phobius"/>
    </source>
</evidence>
<reference evidence="3" key="1">
    <citation type="submission" date="2014-03" db="EMBL/GenBank/DDBJ databases">
        <authorList>
            <person name="Genoscope - CEA"/>
        </authorList>
    </citation>
    <scope>NUCLEOTIDE SEQUENCE [LARGE SCALE GENOMIC DNA]</scope>
    <source>
        <strain evidence="3">CF27</strain>
    </source>
</reference>
<feature type="transmembrane region" description="Helical" evidence="2">
    <location>
        <begin position="158"/>
        <end position="180"/>
    </location>
</feature>
<sequence length="424" mass="44490">MPHKEYSQNVASVVAAIETKITTASQSPTKWAAEVKKYGFASLGGFMMQITAWDKELSDVANVQPSAIPMNPGALSGYNLNVGLAQVNAYIANDNQAPASIGSLSSGTAPSGMTSFEESGPGGWILSKVLNPIEEGIVGVFKYLFQSSADPVGAIQSFGMALIGLASSIIGIIIVSLGAAGETAGVASALTFGLAGKLISGPLKLVVPFITPFLFMAIFGLLVAGLMLAYVIPMVPYIIYTMAVLGWIMAVMVALIGAPLWAAVHAIPTGEGAIPQEAKQGWKMLLALFVEPALLVFGFFLSIVVFQAAAWLADKTFTATAESVLTMGGTSGIGAALAGIFGSITLILIFVVLYWKIALWSFSLIMVIPNKALEWGGMQALSDYGQRNVHAEVIAGVANVHREAIKKPQQKNGNKNNNNSDTED</sequence>
<dbReference type="EMBL" id="CCCS020000034">
    <property type="protein sequence ID" value="CDQ10216.1"/>
    <property type="molecule type" value="Genomic_DNA"/>
</dbReference>
<feature type="compositionally biased region" description="Low complexity" evidence="1">
    <location>
        <begin position="410"/>
        <end position="424"/>
    </location>
</feature>
<keyword evidence="2" id="KW-0812">Transmembrane</keyword>
<dbReference type="AlphaFoldDB" id="A0A060UPJ8"/>
<dbReference type="NCBIfam" id="TIGR04346">
    <property type="entry name" value="DotA_TraY"/>
    <property type="match status" value="1"/>
</dbReference>
<feature type="transmembrane region" description="Helical" evidence="2">
    <location>
        <begin position="238"/>
        <end position="264"/>
    </location>
</feature>
<comment type="caution">
    <text evidence="3">The sequence shown here is derived from an EMBL/GenBank/DDBJ whole genome shotgun (WGS) entry which is preliminary data.</text>
</comment>
<name>A0A060UPJ8_9PROT</name>
<evidence type="ECO:0000313" key="3">
    <source>
        <dbReference type="EMBL" id="CDQ10216.1"/>
    </source>
</evidence>
<feature type="transmembrane region" description="Helical" evidence="2">
    <location>
        <begin position="186"/>
        <end position="206"/>
    </location>
</feature>
<gene>
    <name evidence="3" type="ORF">AFERRI_40168</name>
</gene>
<accession>A0A060UPJ8</accession>
<proteinExistence type="predicted"/>
<keyword evidence="2" id="KW-1133">Transmembrane helix</keyword>
<protein>
    <submittedName>
        <fullName evidence="3">Uncharacterized protein</fullName>
    </submittedName>
</protein>